<reference evidence="1 2" key="1">
    <citation type="submission" date="2014-04" db="EMBL/GenBank/DDBJ databases">
        <authorList>
            <consortium name="DOE Joint Genome Institute"/>
            <person name="Kuo A."/>
            <person name="Kohler A."/>
            <person name="Jargeat P."/>
            <person name="Nagy L.G."/>
            <person name="Floudas D."/>
            <person name="Copeland A."/>
            <person name="Barry K.W."/>
            <person name="Cichocki N."/>
            <person name="Veneault-Fourrey C."/>
            <person name="LaButti K."/>
            <person name="Lindquist E.A."/>
            <person name="Lipzen A."/>
            <person name="Lundell T."/>
            <person name="Morin E."/>
            <person name="Murat C."/>
            <person name="Sun H."/>
            <person name="Tunlid A."/>
            <person name="Henrissat B."/>
            <person name="Grigoriev I.V."/>
            <person name="Hibbett D.S."/>
            <person name="Martin F."/>
            <person name="Nordberg H.P."/>
            <person name="Cantor M.N."/>
            <person name="Hua S.X."/>
        </authorList>
    </citation>
    <scope>NUCLEOTIDE SEQUENCE [LARGE SCALE GENOMIC DNA]</scope>
    <source>
        <strain evidence="1 2">Ve08.2h10</strain>
    </source>
</reference>
<accession>A0A0D0DX97</accession>
<sequence length="142" mass="16012">MDAVKEMVLDRIKNYIASMYNTMDHRRAYVFFVYTPPPPSISRLANFLSVIALVPTLHRKSPVLHPPILLVGARAGRPQAALAGKAFVRHRSRSNLGLSLYAKASMKLSFYIVVFPQHYDFTFIDKCYPTPRTCAIQAGLLD</sequence>
<dbReference type="Proteomes" id="UP000054538">
    <property type="component" value="Unassembled WGS sequence"/>
</dbReference>
<reference evidence="2" key="2">
    <citation type="submission" date="2015-01" db="EMBL/GenBank/DDBJ databases">
        <title>Evolutionary Origins and Diversification of the Mycorrhizal Mutualists.</title>
        <authorList>
            <consortium name="DOE Joint Genome Institute"/>
            <consortium name="Mycorrhizal Genomics Consortium"/>
            <person name="Kohler A."/>
            <person name="Kuo A."/>
            <person name="Nagy L.G."/>
            <person name="Floudas D."/>
            <person name="Copeland A."/>
            <person name="Barry K.W."/>
            <person name="Cichocki N."/>
            <person name="Veneault-Fourrey C."/>
            <person name="LaButti K."/>
            <person name="Lindquist E.A."/>
            <person name="Lipzen A."/>
            <person name="Lundell T."/>
            <person name="Morin E."/>
            <person name="Murat C."/>
            <person name="Riley R."/>
            <person name="Ohm R."/>
            <person name="Sun H."/>
            <person name="Tunlid A."/>
            <person name="Henrissat B."/>
            <person name="Grigoriev I.V."/>
            <person name="Hibbett D.S."/>
            <person name="Martin F."/>
        </authorList>
    </citation>
    <scope>NUCLEOTIDE SEQUENCE [LARGE SCALE GENOMIC DNA]</scope>
    <source>
        <strain evidence="2">Ve08.2h10</strain>
    </source>
</reference>
<proteinExistence type="predicted"/>
<dbReference type="AlphaFoldDB" id="A0A0D0DX97"/>
<dbReference type="InParanoid" id="A0A0D0DX97"/>
<protein>
    <submittedName>
        <fullName evidence="1">Uncharacterized protein</fullName>
    </submittedName>
</protein>
<keyword evidence="2" id="KW-1185">Reference proteome</keyword>
<gene>
    <name evidence="1" type="ORF">PAXRUDRAFT_8386</name>
</gene>
<evidence type="ECO:0000313" key="2">
    <source>
        <dbReference type="Proteomes" id="UP000054538"/>
    </source>
</evidence>
<dbReference type="EMBL" id="KN824840">
    <property type="protein sequence ID" value="KIL00154.1"/>
    <property type="molecule type" value="Genomic_DNA"/>
</dbReference>
<organism evidence="1 2">
    <name type="scientific">Paxillus rubicundulus Ve08.2h10</name>
    <dbReference type="NCBI Taxonomy" id="930991"/>
    <lineage>
        <taxon>Eukaryota</taxon>
        <taxon>Fungi</taxon>
        <taxon>Dikarya</taxon>
        <taxon>Basidiomycota</taxon>
        <taxon>Agaricomycotina</taxon>
        <taxon>Agaricomycetes</taxon>
        <taxon>Agaricomycetidae</taxon>
        <taxon>Boletales</taxon>
        <taxon>Paxilineae</taxon>
        <taxon>Paxillaceae</taxon>
        <taxon>Paxillus</taxon>
    </lineage>
</organism>
<evidence type="ECO:0000313" key="1">
    <source>
        <dbReference type="EMBL" id="KIL00154.1"/>
    </source>
</evidence>
<dbReference type="HOGENOM" id="CLU_1816407_0_0_1"/>
<name>A0A0D0DX97_9AGAM</name>